<accession>A0ABX5SX89</accession>
<gene>
    <name evidence="1" type="ORF">E4K62_14310</name>
</gene>
<reference evidence="1 2" key="1">
    <citation type="submission" date="2019-03" db="EMBL/GenBank/DDBJ databases">
        <authorList>
            <person name="Dong K."/>
        </authorList>
    </citation>
    <scope>NUCLEOTIDE SEQUENCE [LARGE SCALE GENOMIC DNA]</scope>
    <source>
        <strain evidence="2">dk512</strain>
    </source>
</reference>
<organism evidence="1 2">
    <name type="scientific">Microbacterium wangchenii</name>
    <dbReference type="NCBI Taxonomy" id="2541726"/>
    <lineage>
        <taxon>Bacteria</taxon>
        <taxon>Bacillati</taxon>
        <taxon>Actinomycetota</taxon>
        <taxon>Actinomycetes</taxon>
        <taxon>Micrococcales</taxon>
        <taxon>Microbacteriaceae</taxon>
        <taxon>Microbacterium</taxon>
    </lineage>
</organism>
<name>A0ABX5SX89_9MICO</name>
<proteinExistence type="predicted"/>
<evidence type="ECO:0000313" key="1">
    <source>
        <dbReference type="EMBL" id="QBR89752.1"/>
    </source>
</evidence>
<protein>
    <submittedName>
        <fullName evidence="1">Phosphohydrolase</fullName>
    </submittedName>
</protein>
<dbReference type="EMBL" id="CP038266">
    <property type="protein sequence ID" value="QBR89752.1"/>
    <property type="molecule type" value="Genomic_DNA"/>
</dbReference>
<sequence>MAESGELLEVWVSMAQSDDAAWAAARPGPSLAAVAARLSSVPRAFLDDRVSIQALAGDVLGRPVVAASYAQDRRVRQGAALALWLLASESTVEPFDPPLQYVTGTSAVDVLALRLAPVTDPLEWLSDEERREEAVRMFLLWCGHFPAGEDAATARALLEARDSLRRNSALAEAYEAHRHRAEIARRLNEARAREAAARYSSE</sequence>
<dbReference type="RefSeq" id="WP_135068571.1">
    <property type="nucleotide sequence ID" value="NZ_CP038266.1"/>
</dbReference>
<keyword evidence="2" id="KW-1185">Reference proteome</keyword>
<dbReference type="Proteomes" id="UP000295748">
    <property type="component" value="Chromosome"/>
</dbReference>
<evidence type="ECO:0000313" key="2">
    <source>
        <dbReference type="Proteomes" id="UP000295748"/>
    </source>
</evidence>